<keyword evidence="2" id="KW-1185">Reference proteome</keyword>
<dbReference type="AlphaFoldDB" id="A0A1V6PJB7"/>
<dbReference type="Pfam" id="PF19086">
    <property type="entry name" value="Terpene_syn_C_2"/>
    <property type="match status" value="1"/>
</dbReference>
<protein>
    <recommendedName>
        <fullName evidence="3">Terpene synthase</fullName>
    </recommendedName>
</protein>
<dbReference type="SUPFAM" id="SSF48576">
    <property type="entry name" value="Terpenoid synthases"/>
    <property type="match status" value="1"/>
</dbReference>
<organism evidence="1 2">
    <name type="scientific">Penicillium decumbens</name>
    <dbReference type="NCBI Taxonomy" id="69771"/>
    <lineage>
        <taxon>Eukaryota</taxon>
        <taxon>Fungi</taxon>
        <taxon>Dikarya</taxon>
        <taxon>Ascomycota</taxon>
        <taxon>Pezizomycotina</taxon>
        <taxon>Eurotiomycetes</taxon>
        <taxon>Eurotiomycetidae</taxon>
        <taxon>Eurotiales</taxon>
        <taxon>Aspergillaceae</taxon>
        <taxon>Penicillium</taxon>
    </lineage>
</organism>
<gene>
    <name evidence="1" type="ORF">PENDEC_c004G06142</name>
</gene>
<name>A0A1V6PJB7_PENDC</name>
<proteinExistence type="predicted"/>
<evidence type="ECO:0000313" key="2">
    <source>
        <dbReference type="Proteomes" id="UP000191522"/>
    </source>
</evidence>
<sequence>MPPKLNMHLFSRACARNMALSLHRGTSKQRLNSPYKQVGATLSRYSSEAPLHHQLYEIPPSRLESKIHPMGWEAIQAKTEPWFDQLWQFASEKEKKDFFALGMSRAFSQFFPLTLDDRVEMTCKLHYLILLIDDQLEKMDLLEMLSYRNRVIQIARGQAKPDRRKSFEWLLSDTFQLMRETDEVLARDLIDGFCTLLQAQTAEERMSVKHLGPYLEHREVDVGRSFYSALIRFGAKLHLSSAELSQTAALESCAFRFMGVLNDIYSWDRESKVYQANPTDGARPFSAIYILAQETGLSYTACKRLMYSYCRELEIVFKQSSEDLRQESGGALRPDLDKYTKCLEYLMSGIEQWSQWTPRYRQ</sequence>
<dbReference type="Gene3D" id="1.10.600.10">
    <property type="entry name" value="Farnesyl Diphosphate Synthase"/>
    <property type="match status" value="1"/>
</dbReference>
<dbReference type="Proteomes" id="UP000191522">
    <property type="component" value="Unassembled WGS sequence"/>
</dbReference>
<dbReference type="OMA" id="IYCPRYH"/>
<dbReference type="OrthoDB" id="3004402at2759"/>
<dbReference type="STRING" id="69771.A0A1V6PJB7"/>
<comment type="caution">
    <text evidence="1">The sequence shown here is derived from an EMBL/GenBank/DDBJ whole genome shotgun (WGS) entry which is preliminary data.</text>
</comment>
<evidence type="ECO:0000313" key="1">
    <source>
        <dbReference type="EMBL" id="OQD76616.1"/>
    </source>
</evidence>
<dbReference type="InterPro" id="IPR008949">
    <property type="entry name" value="Isoprenoid_synthase_dom_sf"/>
</dbReference>
<dbReference type="EMBL" id="MDYL01000004">
    <property type="protein sequence ID" value="OQD76616.1"/>
    <property type="molecule type" value="Genomic_DNA"/>
</dbReference>
<reference evidence="2" key="1">
    <citation type="journal article" date="2017" name="Nat. Microbiol.">
        <title>Global analysis of biosynthetic gene clusters reveals vast potential of secondary metabolite production in Penicillium species.</title>
        <authorList>
            <person name="Nielsen J.C."/>
            <person name="Grijseels S."/>
            <person name="Prigent S."/>
            <person name="Ji B."/>
            <person name="Dainat J."/>
            <person name="Nielsen K.F."/>
            <person name="Frisvad J.C."/>
            <person name="Workman M."/>
            <person name="Nielsen J."/>
        </authorList>
    </citation>
    <scope>NUCLEOTIDE SEQUENCE [LARGE SCALE GENOMIC DNA]</scope>
    <source>
        <strain evidence="2">IBT 11843</strain>
    </source>
</reference>
<accession>A0A1V6PJB7</accession>
<evidence type="ECO:0008006" key="3">
    <source>
        <dbReference type="Google" id="ProtNLM"/>
    </source>
</evidence>